<dbReference type="InterPro" id="IPR036291">
    <property type="entry name" value="NAD(P)-bd_dom_sf"/>
</dbReference>
<dbReference type="Proteomes" id="UP000234632">
    <property type="component" value="Unassembled WGS sequence"/>
</dbReference>
<dbReference type="EMBL" id="LOMZ01000002">
    <property type="protein sequence ID" value="PLC10893.1"/>
    <property type="molecule type" value="Genomic_DNA"/>
</dbReference>
<reference evidence="2 3" key="1">
    <citation type="submission" date="2015-12" db="EMBL/GenBank/DDBJ databases">
        <authorList>
            <person name="Shamseldin A."/>
            <person name="Moawad H."/>
            <person name="Abd El-Rahim W.M."/>
            <person name="Sadowsky M.J."/>
        </authorList>
    </citation>
    <scope>NUCLEOTIDE SEQUENCE [LARGE SCALE GENOMIC DNA]</scope>
    <source>
        <strain evidence="2 3">S43</strain>
    </source>
</reference>
<gene>
    <name evidence="2" type="ORF">AUQ48_16410</name>
</gene>
<sequence length="211" mass="22613">MKLAVVGATGRTGREVVTQALARGHQVQALIRNPDAFQLHHRRLTAIPGDVLEPATLAPLVKGVEAVISAVGIGAQRTPTQVYSAGTQNLLEAMAGTGAQRIITISSGTLADGSTASLGQRAFLSPLLHRLYGASYTDMRHMEQLLEESPAQWTVMRPPYLADRPASGTYRFNTAGITRGIRSLAYPDLAAALLDALQQPDWFRRTVTISG</sequence>
<protein>
    <recommendedName>
        <fullName evidence="1">NAD(P)-binding domain-containing protein</fullName>
    </recommendedName>
</protein>
<dbReference type="InterPro" id="IPR051606">
    <property type="entry name" value="Polyketide_Oxido-like"/>
</dbReference>
<evidence type="ECO:0000313" key="2">
    <source>
        <dbReference type="EMBL" id="PLC10893.1"/>
    </source>
</evidence>
<dbReference type="Gene3D" id="3.40.50.720">
    <property type="entry name" value="NAD(P)-binding Rossmann-like Domain"/>
    <property type="match status" value="1"/>
</dbReference>
<dbReference type="InterPro" id="IPR016040">
    <property type="entry name" value="NAD(P)-bd_dom"/>
</dbReference>
<dbReference type="AlphaFoldDB" id="A0A2N4SY38"/>
<organism evidence="2 3">
    <name type="scientific">Kocuria flava</name>
    <dbReference type="NCBI Taxonomy" id="446860"/>
    <lineage>
        <taxon>Bacteria</taxon>
        <taxon>Bacillati</taxon>
        <taxon>Actinomycetota</taxon>
        <taxon>Actinomycetes</taxon>
        <taxon>Micrococcales</taxon>
        <taxon>Micrococcaceae</taxon>
        <taxon>Kocuria</taxon>
    </lineage>
</organism>
<evidence type="ECO:0000313" key="3">
    <source>
        <dbReference type="Proteomes" id="UP000234632"/>
    </source>
</evidence>
<name>A0A2N4SY38_9MICC</name>
<accession>A0A2N4SY38</accession>
<dbReference type="PANTHER" id="PTHR43355">
    <property type="entry name" value="FLAVIN REDUCTASE (NADPH)"/>
    <property type="match status" value="1"/>
</dbReference>
<dbReference type="Pfam" id="PF13460">
    <property type="entry name" value="NAD_binding_10"/>
    <property type="match status" value="1"/>
</dbReference>
<dbReference type="GO" id="GO:0042602">
    <property type="term" value="F:riboflavin reductase (NADPH) activity"/>
    <property type="evidence" value="ECO:0007669"/>
    <property type="project" value="TreeGrafter"/>
</dbReference>
<dbReference type="GO" id="GO:0004074">
    <property type="term" value="F:biliverdin reductase [NAD(P)H] activity"/>
    <property type="evidence" value="ECO:0007669"/>
    <property type="project" value="TreeGrafter"/>
</dbReference>
<dbReference type="RefSeq" id="WP_101853313.1">
    <property type="nucleotide sequence ID" value="NZ_LOMZ01000002.1"/>
</dbReference>
<comment type="caution">
    <text evidence="2">The sequence shown here is derived from an EMBL/GenBank/DDBJ whole genome shotgun (WGS) entry which is preliminary data.</text>
</comment>
<proteinExistence type="predicted"/>
<dbReference type="PANTHER" id="PTHR43355:SF2">
    <property type="entry name" value="FLAVIN REDUCTASE (NADPH)"/>
    <property type="match status" value="1"/>
</dbReference>
<feature type="domain" description="NAD(P)-binding" evidence="1">
    <location>
        <begin position="7"/>
        <end position="200"/>
    </location>
</feature>
<evidence type="ECO:0000259" key="1">
    <source>
        <dbReference type="Pfam" id="PF13460"/>
    </source>
</evidence>
<dbReference type="SUPFAM" id="SSF51735">
    <property type="entry name" value="NAD(P)-binding Rossmann-fold domains"/>
    <property type="match status" value="1"/>
</dbReference>